<dbReference type="PROSITE" id="PS50804">
    <property type="entry name" value="SCAN_BOX"/>
    <property type="match status" value="1"/>
</dbReference>
<dbReference type="Proteomes" id="UP001174136">
    <property type="component" value="Unassembled WGS sequence"/>
</dbReference>
<evidence type="ECO:0000313" key="4">
    <source>
        <dbReference type="Proteomes" id="UP001174136"/>
    </source>
</evidence>
<dbReference type="GO" id="GO:0003676">
    <property type="term" value="F:nucleic acid binding"/>
    <property type="evidence" value="ECO:0007669"/>
    <property type="project" value="InterPro"/>
</dbReference>
<protein>
    <recommendedName>
        <fullName evidence="5">Peptidase A2 domain-containing protein</fullName>
    </recommendedName>
</protein>
<dbReference type="PANTHER" id="PTHR46888">
    <property type="entry name" value="ZINC KNUCKLE DOMAINCONTAINING PROTEIN-RELATED"/>
    <property type="match status" value="1"/>
</dbReference>
<dbReference type="GO" id="GO:0004190">
    <property type="term" value="F:aspartic-type endopeptidase activity"/>
    <property type="evidence" value="ECO:0007669"/>
    <property type="project" value="InterPro"/>
</dbReference>
<dbReference type="PANTHER" id="PTHR46888:SF13">
    <property type="entry name" value="RIBONUCLEASE H"/>
    <property type="match status" value="1"/>
</dbReference>
<feature type="domain" description="Peptidase A2" evidence="1">
    <location>
        <begin position="252"/>
        <end position="288"/>
    </location>
</feature>
<dbReference type="GO" id="GO:0008270">
    <property type="term" value="F:zinc ion binding"/>
    <property type="evidence" value="ECO:0007669"/>
    <property type="project" value="InterPro"/>
</dbReference>
<dbReference type="InterPro" id="IPR001995">
    <property type="entry name" value="Peptidase_A2_cat"/>
</dbReference>
<evidence type="ECO:0008006" key="5">
    <source>
        <dbReference type="Google" id="ProtNLM"/>
    </source>
</evidence>
<name>A0AA47NUV6_MERPO</name>
<proteinExistence type="predicted"/>
<reference evidence="3" key="1">
    <citation type="journal article" date="2023" name="Front. Mar. Sci.">
        <title>A new Merluccius polli reference genome to investigate the effects of global change in West African waters.</title>
        <authorList>
            <person name="Mateo J.L."/>
            <person name="Blanco-Fernandez C."/>
            <person name="Garcia-Vazquez E."/>
            <person name="Machado-Schiaffino G."/>
        </authorList>
    </citation>
    <scope>NUCLEOTIDE SEQUENCE</scope>
    <source>
        <strain evidence="3">C29</strain>
        <tissue evidence="3">Fin</tissue>
    </source>
</reference>
<dbReference type="Gene3D" id="1.10.4020.10">
    <property type="entry name" value="DNA breaking-rejoining enzymes"/>
    <property type="match status" value="1"/>
</dbReference>
<dbReference type="InterPro" id="IPR036875">
    <property type="entry name" value="Znf_CCHC_sf"/>
</dbReference>
<evidence type="ECO:0000313" key="3">
    <source>
        <dbReference type="EMBL" id="KAK0137943.1"/>
    </source>
</evidence>
<keyword evidence="4" id="KW-1185">Reference proteome</keyword>
<dbReference type="EMBL" id="JAOPHQ010004840">
    <property type="protein sequence ID" value="KAK0137943.1"/>
    <property type="molecule type" value="Genomic_DNA"/>
</dbReference>
<dbReference type="Gene3D" id="4.10.60.10">
    <property type="entry name" value="Zinc finger, CCHC-type"/>
    <property type="match status" value="1"/>
</dbReference>
<dbReference type="SUPFAM" id="SSF47353">
    <property type="entry name" value="Retrovirus capsid dimerization domain-like"/>
    <property type="match status" value="1"/>
</dbReference>
<dbReference type="GO" id="GO:0006508">
    <property type="term" value="P:proteolysis"/>
    <property type="evidence" value="ECO:0007669"/>
    <property type="project" value="InterPro"/>
</dbReference>
<organism evidence="3 4">
    <name type="scientific">Merluccius polli</name>
    <name type="common">Benguela hake</name>
    <name type="synonym">Merluccius cadenati</name>
    <dbReference type="NCBI Taxonomy" id="89951"/>
    <lineage>
        <taxon>Eukaryota</taxon>
        <taxon>Metazoa</taxon>
        <taxon>Chordata</taxon>
        <taxon>Craniata</taxon>
        <taxon>Vertebrata</taxon>
        <taxon>Euteleostomi</taxon>
        <taxon>Actinopterygii</taxon>
        <taxon>Neopterygii</taxon>
        <taxon>Teleostei</taxon>
        <taxon>Neoteleostei</taxon>
        <taxon>Acanthomorphata</taxon>
        <taxon>Zeiogadaria</taxon>
        <taxon>Gadariae</taxon>
        <taxon>Gadiformes</taxon>
        <taxon>Gadoidei</taxon>
        <taxon>Merlucciidae</taxon>
        <taxon>Merluccius</taxon>
    </lineage>
</organism>
<evidence type="ECO:0000259" key="1">
    <source>
        <dbReference type="PROSITE" id="PS50175"/>
    </source>
</evidence>
<accession>A0AA47NUV6</accession>
<dbReference type="PROSITE" id="PS50175">
    <property type="entry name" value="ASP_PROT_RETROV"/>
    <property type="match status" value="1"/>
</dbReference>
<dbReference type="Pfam" id="PF02023">
    <property type="entry name" value="SCAN"/>
    <property type="match status" value="1"/>
</dbReference>
<gene>
    <name evidence="3" type="ORF">N1851_025819</name>
</gene>
<evidence type="ECO:0000259" key="2">
    <source>
        <dbReference type="PROSITE" id="PS50804"/>
    </source>
</evidence>
<dbReference type="InterPro" id="IPR003309">
    <property type="entry name" value="SCAN_dom"/>
</dbReference>
<dbReference type="SUPFAM" id="SSF57756">
    <property type="entry name" value="Retrovirus zinc finger-like domains"/>
    <property type="match status" value="1"/>
</dbReference>
<feature type="domain" description="SCAN box" evidence="2">
    <location>
        <begin position="16"/>
        <end position="94"/>
    </location>
</feature>
<sequence length="341" mass="38128">MLASLKCYEVIPEAYRQRFHNWRKTERQTHAELARDLTSFFHRWRTAEGVDTFKDLCDLLILEQFKDVLPECMATYLNEHEVKTAAKAAVLADNYALTHKQHLRVFSPCFEHKEYRPSFVNAGPPARPDPAKSDYAPPYKMQETDTNTCHFCFEVGHWKWACPALKARKKSKESSVKEVGCVASILAAHVRDVKSNVPQLKAMNATESKNCERVNLGQMLCDEANITTASDYVPFITEGFVSMVGDACRVPVKILRDTGASESFICQSALPFSSISDTGSFVLIRGIGLQSFPVPLHQIQLFSGFVNGDVTIAVCPSLPMDGIDLIIGNNVGRDCVFPEQK</sequence>
<dbReference type="InterPro" id="IPR038269">
    <property type="entry name" value="SCAN_sf"/>
</dbReference>
<comment type="caution">
    <text evidence="3">The sequence shown here is derived from an EMBL/GenBank/DDBJ whole genome shotgun (WGS) entry which is preliminary data.</text>
</comment>
<dbReference type="AlphaFoldDB" id="A0AA47NUV6"/>